<accession>A0A2A6BX22</accession>
<organism evidence="1 2">
    <name type="scientific">Pristionchus pacificus</name>
    <name type="common">Parasitic nematode worm</name>
    <dbReference type="NCBI Taxonomy" id="54126"/>
    <lineage>
        <taxon>Eukaryota</taxon>
        <taxon>Metazoa</taxon>
        <taxon>Ecdysozoa</taxon>
        <taxon>Nematoda</taxon>
        <taxon>Chromadorea</taxon>
        <taxon>Rhabditida</taxon>
        <taxon>Rhabditina</taxon>
        <taxon>Diplogasteromorpha</taxon>
        <taxon>Diplogasteroidea</taxon>
        <taxon>Neodiplogasteridae</taxon>
        <taxon>Pristionchus</taxon>
    </lineage>
</organism>
<reference evidence="2" key="1">
    <citation type="journal article" date="2008" name="Nat. Genet.">
        <title>The Pristionchus pacificus genome provides a unique perspective on nematode lifestyle and parasitism.</title>
        <authorList>
            <person name="Dieterich C."/>
            <person name="Clifton S.W."/>
            <person name="Schuster L.N."/>
            <person name="Chinwalla A."/>
            <person name="Delehaunty K."/>
            <person name="Dinkelacker I."/>
            <person name="Fulton L."/>
            <person name="Fulton R."/>
            <person name="Godfrey J."/>
            <person name="Minx P."/>
            <person name="Mitreva M."/>
            <person name="Roeseler W."/>
            <person name="Tian H."/>
            <person name="Witte H."/>
            <person name="Yang S.P."/>
            <person name="Wilson R.K."/>
            <person name="Sommer R.J."/>
        </authorList>
    </citation>
    <scope>NUCLEOTIDE SEQUENCE [LARGE SCALE GENOMIC DNA]</scope>
    <source>
        <strain evidence="2">PS312</strain>
    </source>
</reference>
<dbReference type="AlphaFoldDB" id="A0A2A6BX22"/>
<gene>
    <name evidence="1" type="primary">WBGene00280892</name>
</gene>
<reference evidence="1" key="2">
    <citation type="submission" date="2022-06" db="UniProtKB">
        <authorList>
            <consortium name="EnsemblMetazoa"/>
        </authorList>
    </citation>
    <scope>IDENTIFICATION</scope>
    <source>
        <strain evidence="1">PS312</strain>
    </source>
</reference>
<proteinExistence type="predicted"/>
<sequence length="1147" mass="131251">MFIEPAIEALLQFNTDKLLVHGKEVADVEVDHELVQQYGLLSYPMEVSFPFLKFSALLVMAANATEVTINMRCYKIDATDLHFLHKNLVKGGCKLTSFSVKTDPSVRIEFLKLCFGVVVLENRRRRNNKRYSVEYQILNDAVPIYSSNRFPTNEIVFVGNFKTETSLLDLEAGVFGKILEYLDVPSRLKLRVSRQTERKLLDHPIQLESISLTISPSGYALTTIAHRLLATKMTPYSALNYWGIWHMVQGLRRWSENTYVRKIEIDTMISEECSLKSLSIIVGNEVCKQFLKTCFEVTVDDDICRKTIRGAVSHIKLYSKHPTTLHELVHINSNLNLSKSDVMTTVERNRIIINRVRRHGRSHILKTLHSVHVHPMKETNPFYYKPIAASIPSHLVSLVDLPNEILHEVIKYSKIGAGFKLRLNRELEQRIHSFIETITVKTHARCFVVTVNSNKAAEVKFEDASDVVRSINRWCLSMNNVIKIKITIAIDLNYSQKLGTIIHALCQFNTDELIVQNNQGFKAHSELPQLDFATLLVISGNIRDVFMNCIYSSLEATDLYIFWNNLVKGGCKMKSFSALLKSDVAKEFVKRAFHITYEKVSNESITYVPSAAVNTKIYSNRADFPQKQIYFNGNLKTEICDSPITYLTAEICDTRISFTKIADDNKNELMNELVELKLKPNDASSIKYVNALNRWSVKLNNVKKITIVRMHSIIHTLLQFNTNKLIVENKNSVKGDCKMESFSALINNEIVYDFTKAAFNISYEKISNESITYKSTTRDFEVPTNIFSNRSDFPLKQIYFKQNLKTELCGSRISFTKISDETKKNLINEFVEINTLGKMISNNTSVSGNMAIQNKDKKVTLLDLPDEILRSLKLRLNKMMDQRIYPFIETITVETFKPAIQTCFAISVNDSIKEHPKKIDLTDLFNTDKLIIKKKWSRASGLVFFPCHSHNGWRKNPAPLVPDRTVDGVARRLSPTVGRIRRLACAGVFFSGFTTYDQLPQLDFATLLTISVNIREVIVDMVCTSLEVTDLLIFWKNFVEGDCKLESFSALLTNDVLSNFAKSAFHITCERVSNESITYTSTTVVHAKIYSNRADFPELQIYFTGNLKTDICGNRISFMKIDDDAKTNYMNELVEINLNHTYRNRRY</sequence>
<evidence type="ECO:0000313" key="1">
    <source>
        <dbReference type="EnsemblMetazoa" id="PPA42523.1"/>
    </source>
</evidence>
<name>A0A2A6BX22_PRIPA</name>
<evidence type="ECO:0000313" key="2">
    <source>
        <dbReference type="Proteomes" id="UP000005239"/>
    </source>
</evidence>
<dbReference type="EnsemblMetazoa" id="PPA42523.1">
    <property type="protein sequence ID" value="PPA42523.1"/>
    <property type="gene ID" value="WBGene00280892"/>
</dbReference>
<protein>
    <submittedName>
        <fullName evidence="1">Uncharacterized protein</fullName>
    </submittedName>
</protein>
<dbReference type="Proteomes" id="UP000005239">
    <property type="component" value="Unassembled WGS sequence"/>
</dbReference>
<accession>A0A8R1YX11</accession>
<keyword evidence="2" id="KW-1185">Reference proteome</keyword>